<dbReference type="Proteomes" id="UP000062160">
    <property type="component" value="Unassembled WGS sequence"/>
</dbReference>
<gene>
    <name evidence="1" type="ORF">TSYNT_42</name>
</gene>
<name>A0A0U9HK43_9FIRM</name>
<accession>A0A0U9HK43</accession>
<feature type="non-terminal residue" evidence="1">
    <location>
        <position position="37"/>
    </location>
</feature>
<dbReference type="EMBL" id="DF976998">
    <property type="protein sequence ID" value="GAQ24177.1"/>
    <property type="molecule type" value="Genomic_DNA"/>
</dbReference>
<evidence type="ECO:0000313" key="1">
    <source>
        <dbReference type="EMBL" id="GAQ24177.1"/>
    </source>
</evidence>
<sequence length="37" mass="4128">MLDELFNKIVDMDEEGAVSLAKEYLEKGGDAQKLLDV</sequence>
<organism evidence="1">
    <name type="scientific">Tepidanaerobacter syntrophicus</name>
    <dbReference type="NCBI Taxonomy" id="224999"/>
    <lineage>
        <taxon>Bacteria</taxon>
        <taxon>Bacillati</taxon>
        <taxon>Bacillota</taxon>
        <taxon>Clostridia</taxon>
        <taxon>Thermosediminibacterales</taxon>
        <taxon>Tepidanaerobacteraceae</taxon>
        <taxon>Tepidanaerobacter</taxon>
    </lineage>
</organism>
<proteinExistence type="predicted"/>
<dbReference type="AlphaFoldDB" id="A0A0U9HK43"/>
<protein>
    <recommendedName>
        <fullName evidence="3">Cobalamin-binding protein</fullName>
    </recommendedName>
</protein>
<reference evidence="1" key="1">
    <citation type="journal article" date="2016" name="Genome Announc.">
        <title>Draft Genome Sequence of the Syntrophic Lactate-Degrading Bacterium Tepidanaerobacter syntrophicus JLT.</title>
        <authorList>
            <person name="Matsuura N."/>
            <person name="Ohashi A."/>
            <person name="Tourlousse D.M."/>
            <person name="Sekiguchi Y."/>
        </authorList>
    </citation>
    <scope>NUCLEOTIDE SEQUENCE [LARGE SCALE GENOMIC DNA]</scope>
    <source>
        <strain evidence="1">JL</strain>
    </source>
</reference>
<evidence type="ECO:0000313" key="2">
    <source>
        <dbReference type="Proteomes" id="UP000062160"/>
    </source>
</evidence>
<evidence type="ECO:0008006" key="3">
    <source>
        <dbReference type="Google" id="ProtNLM"/>
    </source>
</evidence>
<keyword evidence="2" id="KW-1185">Reference proteome</keyword>